<keyword evidence="1" id="KW-0808">Transferase</keyword>
<reference evidence="1" key="1">
    <citation type="submission" date="2021-08" db="EMBL/GenBank/DDBJ databases">
        <title>Novel anaerobic bacterium isolated from sea squirt in East Sea, Republic of Korea.</title>
        <authorList>
            <person name="Nguyen T.H."/>
            <person name="Li Z."/>
            <person name="Lee Y.-J."/>
            <person name="Ko J."/>
            <person name="Kim S.-G."/>
        </authorList>
    </citation>
    <scope>NUCLEOTIDE SEQUENCE</scope>
    <source>
        <strain evidence="1">KCTC 25031</strain>
    </source>
</reference>
<proteinExistence type="predicted"/>
<gene>
    <name evidence="1" type="primary">metH</name>
    <name evidence="1" type="ORF">K4L44_16890</name>
</gene>
<evidence type="ECO:0000313" key="2">
    <source>
        <dbReference type="Proteomes" id="UP000826212"/>
    </source>
</evidence>
<dbReference type="EC" id="2.1.1.13" evidence="1"/>
<sequence>MNSTIDQKLKDKILILDGAMGTMIQQYELDEVAYKGEEFQDHPHNIKGNNDILSITQPEVIQAIHESFLQAGADIIETNTFNANKISQLDYHLEDYVREINIKAVEVAKRAVSKFPKEKKYIAGSIGPTNKTLSMSPDVNNPAYRAVSYNDMKAAYFEQAVALIEGGVDLFIVETIFDTLNAKAALHAIRYALEYKGITLPIIVSGTVTDASGRTLSGQDIGAFVTSLQHHPITAIGLNCSFGAHALLPYIQELAKISSTPIIVYPNAGLPNELGEYDETPTEMEKQLLPFIDNELVNIVGGCCGTTPEHIKHISLLCKNRKPHTPNEKEHKLKLSGLETLTIDSQSNFINIGERTNVAGSRKFARLIREKKYEEALSIARNQVEGGAQIIDVNLDDAMLDGKQEMIHFLNLMMTEPEIARLPIMIDSSKWEVIEAGLQCIQGKGIVNSISLKEGEEQFIQYATTIKYYGAAVVVMAFDETGQATSYQHKIDICKRAYNILVDNVGFAPEDIIFDPNILTIGTGMEEHNEYAIDFIKTVAWIKKNLPYAKVSGGVSNISFSFRGNNVVREAIHSVFLFHAINAGMDMGIVNPSMLQIYDEIPEDLLIKVENLVFNKTKDATEELIEYAQTVQNKSNENIQVELWREESVSERLTYSLVKGITEYIEEDLEEICLQYDSKLDIIEGPLMNGMNRVGQLFGDGKMFLPQVIKSARVMKKSVAWLTPFIEKELLSQNRKNNQKPKVLLATVKGDVHDIGKNIVGVVLSCNNFDVIDLGVMVKAEVIIEQAIANNVDMIGLSGLITPSLDEMIHVVSELERKGLKIPVLIGGATTSKIHTAVKIAPQYSAPVIHSKDASQTVPVAKKIVAKDQYFLDEIRKDYDLVKTQYQNKDHKAISFEEANRNSLEVDEQKISIPNKLGVIPIDDIEVSTLYPYIDWSFFFHAWEIKGHFPSILDHPERGEEATKLYHDALDMLKKIHDNQWIKPKAVVGIWPVTKKENAVNVWNETRTEKLDTLYFLRQQKVQAKGKPNLSLSDFISSNKEDYIGAFAVTTGDGVDQYCEQYRQQNDDYNAILLETLTDRLAESLAEYVHLIVRKNIWGYAENENLTMTEIHQAKYVGIRPAIGYPACPEHSEKKTIFRLLDAEKHAKIQLTSNFVMNPKASVSGLYFANPEAKYFTLGNIEKDQVSCYAKQKDLCLFDTEKLLSTNINYK</sequence>
<protein>
    <submittedName>
        <fullName evidence="1">Methionine synthase</fullName>
        <ecNumber evidence="1">2.1.1.13</ecNumber>
    </submittedName>
</protein>
<name>A0AC61NMZ1_9BACT</name>
<keyword evidence="1" id="KW-0489">Methyltransferase</keyword>
<dbReference type="EMBL" id="CP081303">
    <property type="protein sequence ID" value="QZE14177.1"/>
    <property type="molecule type" value="Genomic_DNA"/>
</dbReference>
<evidence type="ECO:0000313" key="1">
    <source>
        <dbReference type="EMBL" id="QZE14177.1"/>
    </source>
</evidence>
<keyword evidence="2" id="KW-1185">Reference proteome</keyword>
<dbReference type="Proteomes" id="UP000826212">
    <property type="component" value="Chromosome"/>
</dbReference>
<organism evidence="1 2">
    <name type="scientific">Halosquirtibacter laminarini</name>
    <dbReference type="NCBI Taxonomy" id="3374600"/>
    <lineage>
        <taxon>Bacteria</taxon>
        <taxon>Pseudomonadati</taxon>
        <taxon>Bacteroidota</taxon>
        <taxon>Bacteroidia</taxon>
        <taxon>Marinilabiliales</taxon>
        <taxon>Prolixibacteraceae</taxon>
        <taxon>Halosquirtibacter</taxon>
    </lineage>
</organism>
<accession>A0AC61NMZ1</accession>